<dbReference type="EMBL" id="JANSHE010000594">
    <property type="protein sequence ID" value="KAJ3008951.1"/>
    <property type="molecule type" value="Genomic_DNA"/>
</dbReference>
<name>A0ACC1Q3H0_9APHY</name>
<comment type="caution">
    <text evidence="1">The sequence shown here is derived from an EMBL/GenBank/DDBJ whole genome shotgun (WGS) entry which is preliminary data.</text>
</comment>
<dbReference type="Proteomes" id="UP001144978">
    <property type="component" value="Unassembled WGS sequence"/>
</dbReference>
<sequence>MHSYVALVEGELHENYRLPISLGIFKLQDDGKRTKRGRYDDLTLISRVIRMYRNSRSADPTPHLLASRVLAIEAARRERRHWYHRLRRDLRKRRKAVPWIFWGMVLALLVGFYAVTQLGAVDFA</sequence>
<keyword evidence="2" id="KW-1185">Reference proteome</keyword>
<reference evidence="1" key="1">
    <citation type="submission" date="2022-08" db="EMBL/GenBank/DDBJ databases">
        <title>Genome Sequence of Pycnoporus sanguineus.</title>
        <authorList>
            <person name="Buettner E."/>
        </authorList>
    </citation>
    <scope>NUCLEOTIDE SEQUENCE</scope>
    <source>
        <strain evidence="1">CG-C14</strain>
    </source>
</reference>
<proteinExistence type="predicted"/>
<organism evidence="1 2">
    <name type="scientific">Trametes sanguinea</name>
    <dbReference type="NCBI Taxonomy" id="158606"/>
    <lineage>
        <taxon>Eukaryota</taxon>
        <taxon>Fungi</taxon>
        <taxon>Dikarya</taxon>
        <taxon>Basidiomycota</taxon>
        <taxon>Agaricomycotina</taxon>
        <taxon>Agaricomycetes</taxon>
        <taxon>Polyporales</taxon>
        <taxon>Polyporaceae</taxon>
        <taxon>Trametes</taxon>
    </lineage>
</organism>
<accession>A0ACC1Q3H0</accession>
<protein>
    <submittedName>
        <fullName evidence="1">Uncharacterized protein</fullName>
    </submittedName>
</protein>
<evidence type="ECO:0000313" key="1">
    <source>
        <dbReference type="EMBL" id="KAJ3008951.1"/>
    </source>
</evidence>
<evidence type="ECO:0000313" key="2">
    <source>
        <dbReference type="Proteomes" id="UP001144978"/>
    </source>
</evidence>
<gene>
    <name evidence="1" type="ORF">NUW54_g2961</name>
</gene>